<dbReference type="PANTHER" id="PTHR39648:SF1">
    <property type="entry name" value="6-HYDROXYMETHYL-7,8-DIHYDROPTERIN PYROPHOSPHOKINASE"/>
    <property type="match status" value="1"/>
</dbReference>
<dbReference type="HAMAP" id="MF_02131">
    <property type="entry name" value="HMPDK_arch"/>
    <property type="match status" value="1"/>
</dbReference>
<keyword evidence="1" id="KW-0418">Kinase</keyword>
<dbReference type="PANTHER" id="PTHR39648">
    <property type="entry name" value="6-HYDROXYMETHYL-7,8-DIHYDROPTERIN PYROPHOSPHOKINASE"/>
    <property type="match status" value="1"/>
</dbReference>
<comment type="pathway">
    <text evidence="1">Cofactor biosynthesis; tetrahydrofolate biosynthesis; 2-amino-4-hydroxy-6-hydroxymethyl-7,8-dihydropteridine diphosphate from 7,8-dihydroneopterin triphosphate: step 4/4.</text>
</comment>
<keyword evidence="5" id="KW-1185">Reference proteome</keyword>
<evidence type="ECO:0000313" key="4">
    <source>
        <dbReference type="EMBL" id="SET81752.1"/>
    </source>
</evidence>
<dbReference type="InterPro" id="IPR027510">
    <property type="entry name" value="HMPDK_MptE"/>
</dbReference>
<keyword evidence="1" id="KW-0289">Folate biosynthesis</keyword>
<dbReference type="Pfam" id="PF01973">
    <property type="entry name" value="MptE-like"/>
    <property type="match status" value="1"/>
</dbReference>
<dbReference type="GO" id="GO:0003848">
    <property type="term" value="F:2-amino-4-hydroxy-6-hydroxymethyldihydropteridine diphosphokinase activity"/>
    <property type="evidence" value="ECO:0007669"/>
    <property type="project" value="UniProtKB-UniRule"/>
</dbReference>
<protein>
    <recommendedName>
        <fullName evidence="1">6-hydroxymethyl-7,8-dihydropterin pyrophosphokinase</fullName>
        <shortName evidence="1">HPPK</shortName>
        <ecNumber evidence="1">2.7.6.3</ecNumber>
    </recommendedName>
    <alternativeName>
        <fullName evidence="1">2-amino-4-hydroxy-6-hydroxymethyldihydropteridine pyrophosphokinase</fullName>
    </alternativeName>
    <alternativeName>
        <fullName evidence="1">6-hydroxymethyl-7,8-dihydropterin diphosphokinase</fullName>
        <shortName evidence="1">6-HMPDK</shortName>
    </alternativeName>
    <alternativeName>
        <fullName evidence="1">7,8-dihydro-6-hydroxymethylpterin diphosphokinase</fullName>
    </alternativeName>
    <alternativeName>
        <fullName evidence="1">7,8-dihydro-6-hydroxymethylpterin pyrophosphokinase</fullName>
        <shortName evidence="1">PPPK</shortName>
    </alternativeName>
</protein>
<dbReference type="EMBL" id="FOIC01000013">
    <property type="protein sequence ID" value="SET81752.1"/>
    <property type="molecule type" value="Genomic_DNA"/>
</dbReference>
<feature type="domain" description="6-hydroxymethylpterin diphosphokinase MptE-like" evidence="2">
    <location>
        <begin position="65"/>
        <end position="203"/>
    </location>
</feature>
<dbReference type="InterPro" id="IPR002826">
    <property type="entry name" value="MptE-like"/>
</dbReference>
<dbReference type="AlphaFoldDB" id="A0A1I0HD66"/>
<dbReference type="GO" id="GO:0046654">
    <property type="term" value="P:tetrahydrofolate biosynthetic process"/>
    <property type="evidence" value="ECO:0007669"/>
    <property type="project" value="UniProtKB-UniRule"/>
</dbReference>
<dbReference type="Proteomes" id="UP000324021">
    <property type="component" value="Unassembled WGS sequence"/>
</dbReference>
<dbReference type="UniPathway" id="UPA00077">
    <property type="reaction ID" value="UER00155"/>
</dbReference>
<evidence type="ECO:0000259" key="2">
    <source>
        <dbReference type="Pfam" id="PF01973"/>
    </source>
</evidence>
<keyword evidence="1" id="KW-0808">Transferase</keyword>
<evidence type="ECO:0000313" key="5">
    <source>
        <dbReference type="Proteomes" id="UP000199320"/>
    </source>
</evidence>
<keyword evidence="1" id="KW-0460">Magnesium</keyword>
<evidence type="ECO:0000313" key="3">
    <source>
        <dbReference type="EMBL" id="SDC61447.1"/>
    </source>
</evidence>
<name>A0A1I0HD66_9EURY</name>
<evidence type="ECO:0000313" key="6">
    <source>
        <dbReference type="Proteomes" id="UP000324021"/>
    </source>
</evidence>
<dbReference type="Proteomes" id="UP000199320">
    <property type="component" value="Unassembled WGS sequence"/>
</dbReference>
<keyword evidence="1" id="KW-0547">Nucleotide-binding</keyword>
<dbReference type="EMBL" id="FMZP01000005">
    <property type="protein sequence ID" value="SDC61447.1"/>
    <property type="molecule type" value="Genomic_DNA"/>
</dbReference>
<dbReference type="EC" id="2.7.6.3" evidence="1"/>
<reference evidence="5 6" key="2">
    <citation type="submission" date="2016-10" db="EMBL/GenBank/DDBJ databases">
        <authorList>
            <person name="Varghese N."/>
            <person name="Submissions S."/>
        </authorList>
    </citation>
    <scope>NUCLEOTIDE SEQUENCE [LARGE SCALE GENOMIC DNA]</scope>
    <source>
        <strain evidence="3 6">CDM_1</strain>
        <strain evidence="5">CDM_6</strain>
    </source>
</reference>
<evidence type="ECO:0000256" key="1">
    <source>
        <dbReference type="HAMAP-Rule" id="MF_02131"/>
    </source>
</evidence>
<dbReference type="GO" id="GO:0016301">
    <property type="term" value="F:kinase activity"/>
    <property type="evidence" value="ECO:0007669"/>
    <property type="project" value="UniProtKB-KW"/>
</dbReference>
<dbReference type="GO" id="GO:0000287">
    <property type="term" value="F:magnesium ion binding"/>
    <property type="evidence" value="ECO:0007669"/>
    <property type="project" value="UniProtKB-UniRule"/>
</dbReference>
<dbReference type="GO" id="GO:0046656">
    <property type="term" value="P:folic acid biosynthetic process"/>
    <property type="evidence" value="ECO:0007669"/>
    <property type="project" value="UniProtKB-KW"/>
</dbReference>
<organism evidence="4 5">
    <name type="scientific">Natrinema hispanicum</name>
    <dbReference type="NCBI Taxonomy" id="392421"/>
    <lineage>
        <taxon>Archaea</taxon>
        <taxon>Methanobacteriati</taxon>
        <taxon>Methanobacteriota</taxon>
        <taxon>Stenosarchaea group</taxon>
        <taxon>Halobacteria</taxon>
        <taxon>Halobacteriales</taxon>
        <taxon>Natrialbaceae</taxon>
        <taxon>Natrinema</taxon>
    </lineage>
</organism>
<accession>A0A1I0HD66</accession>
<proteinExistence type="inferred from homology"/>
<comment type="catalytic activity">
    <reaction evidence="1">
        <text>6-hydroxymethyl-7,8-dihydropterin + ATP = (7,8-dihydropterin-6-yl)methyl diphosphate + AMP + H(+)</text>
        <dbReference type="Rhea" id="RHEA:11412"/>
        <dbReference type="ChEBI" id="CHEBI:15378"/>
        <dbReference type="ChEBI" id="CHEBI:30616"/>
        <dbReference type="ChEBI" id="CHEBI:44841"/>
        <dbReference type="ChEBI" id="CHEBI:72950"/>
        <dbReference type="ChEBI" id="CHEBI:456215"/>
        <dbReference type="EC" id="2.7.6.3"/>
    </reaction>
</comment>
<comment type="cofactor">
    <cofactor evidence="1">
        <name>Mg(2+)</name>
        <dbReference type="ChEBI" id="CHEBI:18420"/>
    </cofactor>
</comment>
<comment type="function">
    <text evidence="1">Catalyzes the transfer of diphosphate from ATP to 6-hydroxymethyl-7,8-dihydropterin (6-HMD), leading to 6-hydroxymethyl-7,8-dihydropterin diphosphate (6-HMDP).</text>
</comment>
<dbReference type="GO" id="GO:0005524">
    <property type="term" value="F:ATP binding"/>
    <property type="evidence" value="ECO:0007669"/>
    <property type="project" value="UniProtKB-UniRule"/>
</dbReference>
<gene>
    <name evidence="1" type="primary">mptE</name>
    <name evidence="4" type="ORF">SAMN04488694_11370</name>
    <name evidence="3" type="ORF">SAMN05192552_1005178</name>
</gene>
<reference evidence="4" key="1">
    <citation type="submission" date="2016-10" db="EMBL/GenBank/DDBJ databases">
        <authorList>
            <person name="de Groot N.N."/>
        </authorList>
    </citation>
    <scope>NUCLEOTIDE SEQUENCE [LARGE SCALE GENOMIC DNA]</scope>
    <source>
        <strain evidence="4">CDM_6</strain>
    </source>
</reference>
<comment type="similarity">
    <text evidence="1">Belongs to the archaeal 6-HMPDK family.</text>
</comment>
<dbReference type="STRING" id="392421.SAMN04488694_11370"/>
<sequence>MSVETEHTNPSSAEHELTMEFDEWEPVYEAILDDFGYDRAGDEHGRDLLASLLETSLDPAELSSIRDSTVAVAGAGPSLETEQALERARAADAVVAASTAVDTLASHGIAVDCMVTDLDKNPETVVDLTERGVPVAVHAHGDNLDAIRAVVPDCDAAAVLPTTQAAPRDPVRNYGGFTDGDRAAFLADHVGAARLTFVGWDFDDPTVDATKARKLEWAERLLVWLESRRGERFAVLDGRRDEIGTDAIPIPE</sequence>
<keyword evidence="1" id="KW-0067">ATP-binding</keyword>